<dbReference type="GO" id="GO:0005576">
    <property type="term" value="C:extracellular region"/>
    <property type="evidence" value="ECO:0007669"/>
    <property type="project" value="InterPro"/>
</dbReference>
<evidence type="ECO:0000256" key="1">
    <source>
        <dbReference type="ARBA" id="ARBA00022669"/>
    </source>
</evidence>
<gene>
    <name evidence="8" type="ORF">EVEC_LOCUS1043</name>
</gene>
<protein>
    <submittedName>
        <fullName evidence="10">Chitin-binding type-2 domain-containing protein</fullName>
    </submittedName>
</protein>
<keyword evidence="3" id="KW-0677">Repeat</keyword>
<accession>A0A0N4UV79</accession>
<dbReference type="PROSITE" id="PS50940">
    <property type="entry name" value="CHIT_BIND_II"/>
    <property type="match status" value="4"/>
</dbReference>
<dbReference type="SUPFAM" id="SSF57184">
    <property type="entry name" value="Growth factor receptor domain"/>
    <property type="match status" value="1"/>
</dbReference>
<dbReference type="OrthoDB" id="5877064at2759"/>
<dbReference type="InterPro" id="IPR051940">
    <property type="entry name" value="Chitin_bind-dev_reg"/>
</dbReference>
<evidence type="ECO:0000313" key="8">
    <source>
        <dbReference type="EMBL" id="VDD85900.1"/>
    </source>
</evidence>
<feature type="domain" description="Chitin-binding type-2" evidence="7">
    <location>
        <begin position="118"/>
        <end position="163"/>
    </location>
</feature>
<keyword evidence="1" id="KW-0147">Chitin-binding</keyword>
<dbReference type="PANTHER" id="PTHR23301">
    <property type="entry name" value="CHITIN BINDING PERITROPHIN-A"/>
    <property type="match status" value="1"/>
</dbReference>
<evidence type="ECO:0000256" key="5">
    <source>
        <dbReference type="ARBA" id="ARBA00023180"/>
    </source>
</evidence>
<dbReference type="SUPFAM" id="SSF57625">
    <property type="entry name" value="Invertebrate chitin-binding proteins"/>
    <property type="match status" value="5"/>
</dbReference>
<keyword evidence="4" id="KW-1015">Disulfide bond</keyword>
<evidence type="ECO:0000313" key="9">
    <source>
        <dbReference type="Proteomes" id="UP000274131"/>
    </source>
</evidence>
<dbReference type="Proteomes" id="UP000274131">
    <property type="component" value="Unassembled WGS sequence"/>
</dbReference>
<proteinExistence type="predicted"/>
<dbReference type="Pfam" id="PF01607">
    <property type="entry name" value="CBM_14"/>
    <property type="match status" value="5"/>
</dbReference>
<evidence type="ECO:0000256" key="4">
    <source>
        <dbReference type="ARBA" id="ARBA00023157"/>
    </source>
</evidence>
<dbReference type="SMART" id="SM00494">
    <property type="entry name" value="ChtBD2"/>
    <property type="match status" value="7"/>
</dbReference>
<reference evidence="10" key="1">
    <citation type="submission" date="2017-02" db="UniProtKB">
        <authorList>
            <consortium name="WormBaseParasite"/>
        </authorList>
    </citation>
    <scope>IDENTIFICATION</scope>
</reference>
<evidence type="ECO:0000256" key="6">
    <source>
        <dbReference type="SAM" id="SignalP"/>
    </source>
</evidence>
<evidence type="ECO:0000256" key="2">
    <source>
        <dbReference type="ARBA" id="ARBA00022729"/>
    </source>
</evidence>
<dbReference type="EMBL" id="UXUI01007162">
    <property type="protein sequence ID" value="VDD85900.1"/>
    <property type="molecule type" value="Genomic_DNA"/>
</dbReference>
<organism evidence="10">
    <name type="scientific">Enterobius vermicularis</name>
    <name type="common">Human pinworm</name>
    <dbReference type="NCBI Taxonomy" id="51028"/>
    <lineage>
        <taxon>Eukaryota</taxon>
        <taxon>Metazoa</taxon>
        <taxon>Ecdysozoa</taxon>
        <taxon>Nematoda</taxon>
        <taxon>Chromadorea</taxon>
        <taxon>Rhabditida</taxon>
        <taxon>Spirurina</taxon>
        <taxon>Oxyuridomorpha</taxon>
        <taxon>Oxyuroidea</taxon>
        <taxon>Oxyuridae</taxon>
        <taxon>Enterobius</taxon>
    </lineage>
</organism>
<name>A0A0N4UV79_ENTVE</name>
<dbReference type="Gene3D" id="2.170.140.10">
    <property type="entry name" value="Chitin binding domain"/>
    <property type="match status" value="2"/>
</dbReference>
<sequence>MWKLLVVLALLCYSSTIGLVLSPQVLKDFCTYYGSGTFGLGCSPYFIICKTDIQDLRRCPDPLVFDETLISCVPKNKSVVCDAAKLALLAKAPVVKQTPEGNVSSRLFILDFNYLLAAFSCVGKVDGVYKQKCASLFVVCNNEEATFLSCPHGLMYDGTTAKCRKEPLRLIQVSPTRFQFTLAFSCKDIPNGFYPQVAEDFVIKCDNGRATLLHCPSNLILNPREQLCVEAPLLRRRRFIMDSLLTDLVPEVAFEYDPFGGFYDLSTFTVTSLPSPLAFYPTCTGLSYGVHAFGCTANYIVALPNYCSMFTCPVGFAYNTAVQLCAPEVEVPAFSAPAPVVIPAPPPVVVTAPPPVVITHAPPLLVTIPPPEVVTPEVLPLEPLKAAKVVPPKVELPAIPVITTALDFDCSNKADGPYSLGCSHKFVMCSNGKAIFLSCAAGLVFDQLSAKCLEKAFVADCGGVATPVPVVVNAARVSHPLVAPPVKIPINVAAAVEPILSLSACDEKTDGIYSLGCSGAFYSCIGGVSTVMNCPSQLVFDDLSGQCSAKAYTASCGGTATPAPAAVKPASCVGYFGVLSTSCRTFTVCLGAEVKEFVCPKSYFFDLELHKCVVQVRRATLAFNFSNNTFGHCADLHQIVSALSGMWRVFGRASVCADLLIMLMYSVNECYSCSPGPGGICYSGKLSLVKCDQSSSFFLRYILMIENYGKGKVCVIQLRWQMLSELFILKFGYSSSLFPGAVLNKQIRIKSKRSKPPRIGGANGVAVSLCPPTVQTRVQLPVGANKLCNPAGVVFYDEDLPISQDTCNEDSAKDWCVARYFHDLTASGTLEYRCANRFNDAAYPVHCGDGPGEINHRGCHKKLDFKGHASWNCPH</sequence>
<dbReference type="InterPro" id="IPR002557">
    <property type="entry name" value="Chitin-bd_dom"/>
</dbReference>
<evidence type="ECO:0000259" key="7">
    <source>
        <dbReference type="PROSITE" id="PS50940"/>
    </source>
</evidence>
<feature type="domain" description="Chitin-binding type-2" evidence="7">
    <location>
        <begin position="502"/>
        <end position="558"/>
    </location>
</feature>
<dbReference type="PANTHER" id="PTHR23301:SF0">
    <property type="entry name" value="CHITIN-BINDING TYPE-2 DOMAIN-CONTAINING PROTEIN-RELATED"/>
    <property type="match status" value="1"/>
</dbReference>
<feature type="domain" description="Chitin-binding type-2" evidence="7">
    <location>
        <begin position="407"/>
        <end position="463"/>
    </location>
</feature>
<dbReference type="GO" id="GO:0008061">
    <property type="term" value="F:chitin binding"/>
    <property type="evidence" value="ECO:0007669"/>
    <property type="project" value="UniProtKB-KW"/>
</dbReference>
<dbReference type="STRING" id="51028.A0A0N4UV79"/>
<dbReference type="AlphaFoldDB" id="A0A0N4UV79"/>
<evidence type="ECO:0000256" key="3">
    <source>
        <dbReference type="ARBA" id="ARBA00022737"/>
    </source>
</evidence>
<keyword evidence="5" id="KW-0325">Glycoprotein</keyword>
<reference evidence="8 9" key="2">
    <citation type="submission" date="2018-10" db="EMBL/GenBank/DDBJ databases">
        <authorList>
            <consortium name="Pathogen Informatics"/>
        </authorList>
    </citation>
    <scope>NUCLEOTIDE SEQUENCE [LARGE SCALE GENOMIC DNA]</scope>
</reference>
<evidence type="ECO:0000313" key="10">
    <source>
        <dbReference type="WBParaSite" id="EVEC_0000133501-mRNA-1"/>
    </source>
</evidence>
<keyword evidence="9" id="KW-1185">Reference proteome</keyword>
<feature type="signal peptide" evidence="6">
    <location>
        <begin position="1"/>
        <end position="18"/>
    </location>
</feature>
<dbReference type="InterPro" id="IPR009030">
    <property type="entry name" value="Growth_fac_rcpt_cys_sf"/>
</dbReference>
<keyword evidence="2 6" id="KW-0732">Signal</keyword>
<dbReference type="InterPro" id="IPR036508">
    <property type="entry name" value="Chitin-bd_dom_sf"/>
</dbReference>
<feature type="chain" id="PRO_5043122452" evidence="6">
    <location>
        <begin position="19"/>
        <end position="875"/>
    </location>
</feature>
<dbReference type="WBParaSite" id="EVEC_0000133501-mRNA-1">
    <property type="protein sequence ID" value="EVEC_0000133501-mRNA-1"/>
    <property type="gene ID" value="EVEC_0000133501"/>
</dbReference>
<feature type="domain" description="Chitin-binding type-2" evidence="7">
    <location>
        <begin position="27"/>
        <end position="83"/>
    </location>
</feature>